<evidence type="ECO:0000256" key="1">
    <source>
        <dbReference type="ARBA" id="ARBA00005189"/>
    </source>
</evidence>
<evidence type="ECO:0000256" key="4">
    <source>
        <dbReference type="ARBA" id="ARBA00023098"/>
    </source>
</evidence>
<dbReference type="Proteomes" id="UP000294772">
    <property type="component" value="Unassembled WGS sequence"/>
</dbReference>
<evidence type="ECO:0000259" key="6">
    <source>
        <dbReference type="SMART" id="SM00563"/>
    </source>
</evidence>
<dbReference type="PANTHER" id="PTHR10434:SF64">
    <property type="entry name" value="1-ACYL-SN-GLYCEROL-3-PHOSPHATE ACYLTRANSFERASE-RELATED"/>
    <property type="match status" value="1"/>
</dbReference>
<keyword evidence="2" id="KW-0444">Lipid biosynthesis</keyword>
<dbReference type="GO" id="GO:0006654">
    <property type="term" value="P:phosphatidic acid biosynthetic process"/>
    <property type="evidence" value="ECO:0007669"/>
    <property type="project" value="TreeGrafter"/>
</dbReference>
<protein>
    <submittedName>
        <fullName evidence="7">Lyso-ornithine lipid acyltransferase</fullName>
    </submittedName>
</protein>
<gene>
    <name evidence="7" type="ORF">EV676_102537</name>
</gene>
<keyword evidence="3" id="KW-0808">Transferase</keyword>
<name>A0AA46HX30_9BURK</name>
<dbReference type="SUPFAM" id="SSF69593">
    <property type="entry name" value="Glycerol-3-phosphate (1)-acyltransferase"/>
    <property type="match status" value="1"/>
</dbReference>
<dbReference type="Pfam" id="PF01553">
    <property type="entry name" value="Acyltransferase"/>
    <property type="match status" value="1"/>
</dbReference>
<evidence type="ECO:0000256" key="5">
    <source>
        <dbReference type="ARBA" id="ARBA00023315"/>
    </source>
</evidence>
<comment type="caution">
    <text evidence="7">The sequence shown here is derived from an EMBL/GenBank/DDBJ whole genome shotgun (WGS) entry which is preliminary data.</text>
</comment>
<dbReference type="AlphaFoldDB" id="A0AA46HX30"/>
<dbReference type="PANTHER" id="PTHR10434">
    <property type="entry name" value="1-ACYL-SN-GLYCEROL-3-PHOSPHATE ACYLTRANSFERASE"/>
    <property type="match status" value="1"/>
</dbReference>
<dbReference type="CDD" id="cd07989">
    <property type="entry name" value="LPLAT_AGPAT-like"/>
    <property type="match status" value="1"/>
</dbReference>
<evidence type="ECO:0000256" key="3">
    <source>
        <dbReference type="ARBA" id="ARBA00022679"/>
    </source>
</evidence>
<comment type="pathway">
    <text evidence="1">Lipid metabolism.</text>
</comment>
<dbReference type="RefSeq" id="WP_132764003.1">
    <property type="nucleotide sequence ID" value="NZ_CP110416.1"/>
</dbReference>
<evidence type="ECO:0000313" key="8">
    <source>
        <dbReference type="Proteomes" id="UP000294772"/>
    </source>
</evidence>
<keyword evidence="4" id="KW-0443">Lipid metabolism</keyword>
<evidence type="ECO:0000313" key="7">
    <source>
        <dbReference type="EMBL" id="TCP09024.1"/>
    </source>
</evidence>
<accession>A0AA46HX30</accession>
<dbReference type="SMART" id="SM00563">
    <property type="entry name" value="PlsC"/>
    <property type="match status" value="1"/>
</dbReference>
<proteinExistence type="predicted"/>
<reference evidence="7 8" key="1">
    <citation type="submission" date="2019-03" db="EMBL/GenBank/DDBJ databases">
        <title>Genomic Encyclopedia of Type Strains, Phase IV (KMG-IV): sequencing the most valuable type-strain genomes for metagenomic binning, comparative biology and taxonomic classification.</title>
        <authorList>
            <person name="Goeker M."/>
        </authorList>
    </citation>
    <scope>NUCLEOTIDE SEQUENCE [LARGE SCALE GENOMIC DNA]</scope>
    <source>
        <strain evidence="7 8">DSM 15264</strain>
    </source>
</reference>
<dbReference type="InterPro" id="IPR002123">
    <property type="entry name" value="Plipid/glycerol_acylTrfase"/>
</dbReference>
<evidence type="ECO:0000256" key="2">
    <source>
        <dbReference type="ARBA" id="ARBA00022516"/>
    </source>
</evidence>
<dbReference type="EMBL" id="SLXF01000002">
    <property type="protein sequence ID" value="TCP09024.1"/>
    <property type="molecule type" value="Genomic_DNA"/>
</dbReference>
<organism evidence="7 8">
    <name type="scientific">Caldimonas thermodepolymerans</name>
    <dbReference type="NCBI Taxonomy" id="215580"/>
    <lineage>
        <taxon>Bacteria</taxon>
        <taxon>Pseudomonadati</taxon>
        <taxon>Pseudomonadota</taxon>
        <taxon>Betaproteobacteria</taxon>
        <taxon>Burkholderiales</taxon>
        <taxon>Sphaerotilaceae</taxon>
        <taxon>Caldimonas</taxon>
    </lineage>
</organism>
<keyword evidence="5 7" id="KW-0012">Acyltransferase</keyword>
<feature type="domain" description="Phospholipid/glycerol acyltransferase" evidence="6">
    <location>
        <begin position="64"/>
        <end position="176"/>
    </location>
</feature>
<sequence length="243" mass="26510">MLRAGVRLVRLGLHVLHGLAVVLLQFGHLDAEGRRARVQWWSRKLLRTIDAELVVEGTPRPGAKLFVANHVSWLDIVAINAVAPARFVSKAEVRHWPLLNRMVSAADTLYIERERRSDAMRVVHQMAEALEAGDTVAVFPEGTTSDGTGLLPFHANLLQAAIATGVPVQPVALRYRDAQHAVSPAAAYVGDTSLVASLWNVLRARGLAVQVCFLPAEGTRHADRRALARLLSDRIAERLAALG</sequence>
<dbReference type="GO" id="GO:0003841">
    <property type="term" value="F:1-acylglycerol-3-phosphate O-acyltransferase activity"/>
    <property type="evidence" value="ECO:0007669"/>
    <property type="project" value="TreeGrafter"/>
</dbReference>